<keyword evidence="1" id="KW-0812">Transmembrane</keyword>
<dbReference type="Gene3D" id="1.25.40.10">
    <property type="entry name" value="Tetratricopeptide repeat domain"/>
    <property type="match status" value="1"/>
</dbReference>
<evidence type="ECO:0000313" key="9">
    <source>
        <dbReference type="Proteomes" id="UP000261208"/>
    </source>
</evidence>
<evidence type="ECO:0000313" key="2">
    <source>
        <dbReference type="EMBL" id="RGK45480.1"/>
    </source>
</evidence>
<dbReference type="EMBL" id="QSGQ01000002">
    <property type="protein sequence ID" value="RHB41641.1"/>
    <property type="molecule type" value="Genomic_DNA"/>
</dbReference>
<dbReference type="EMBL" id="QRWH01000024">
    <property type="protein sequence ID" value="RGT06503.1"/>
    <property type="molecule type" value="Genomic_DNA"/>
</dbReference>
<dbReference type="Proteomes" id="UP000261208">
    <property type="component" value="Unassembled WGS sequence"/>
</dbReference>
<dbReference type="AlphaFoldDB" id="A0A3E4M743"/>
<keyword evidence="1" id="KW-0472">Membrane</keyword>
<dbReference type="Proteomes" id="UP000284883">
    <property type="component" value="Unassembled WGS sequence"/>
</dbReference>
<evidence type="ECO:0000256" key="1">
    <source>
        <dbReference type="SAM" id="Phobius"/>
    </source>
</evidence>
<sequence length="298" mass="35460">MIQIVVGIVLILLHIICCILVWVGICTHIINVKKYLMFPVVFVPVWGVLCVLILHFQIWIQSDQRKEVGVEKMKVNEEIYKNIFQSGTEQEGNIVPLEEALIVNEPELRRELIMNVLNDNPEEYVELLKQARMNEDVEVVHYAITAMVELSKEYDSKLQELERLHQISPEDPEVMEQYCEFMEEYLSQGLLEEQIERVQRQRYEQLLEKKLKHQEDLHTCVCMVKNLMKLGDFEKAHEILQIIEKKWHRHEAYWILKVQYCVEQKQGEELKRTLDKMKKEHIYLSSKGREDLALWIDS</sequence>
<dbReference type="EMBL" id="QSVB01000005">
    <property type="protein sequence ID" value="RGN91737.1"/>
    <property type="molecule type" value="Genomic_DNA"/>
</dbReference>
<feature type="transmembrane region" description="Helical" evidence="1">
    <location>
        <begin position="36"/>
        <end position="56"/>
    </location>
</feature>
<evidence type="ECO:0000313" key="12">
    <source>
        <dbReference type="Proteomes" id="UP000284883"/>
    </source>
</evidence>
<dbReference type="EMBL" id="QRUK01000007">
    <property type="protein sequence ID" value="RGR59646.1"/>
    <property type="molecule type" value="Genomic_DNA"/>
</dbReference>
<gene>
    <name evidence="7" type="ORF">DW885_05500</name>
    <name evidence="6" type="ORF">DW924_13630</name>
    <name evidence="5" type="ORF">DWX53_15535</name>
    <name evidence="4" type="ORF">DWY33_05925</name>
    <name evidence="3" type="ORF">DXB36_06065</name>
    <name evidence="2" type="ORF">DXD10_13330</name>
</gene>
<evidence type="ECO:0000313" key="3">
    <source>
        <dbReference type="EMBL" id="RGN91737.1"/>
    </source>
</evidence>
<evidence type="ECO:0008006" key="14">
    <source>
        <dbReference type="Google" id="ProtNLM"/>
    </source>
</evidence>
<dbReference type="RefSeq" id="WP_117606288.1">
    <property type="nucleotide sequence ID" value="NZ_AP031430.1"/>
</dbReference>
<comment type="caution">
    <text evidence="2">The sequence shown here is derived from an EMBL/GenBank/DDBJ whole genome shotgun (WGS) entry which is preliminary data.</text>
</comment>
<evidence type="ECO:0000313" key="6">
    <source>
        <dbReference type="EMBL" id="RHA66585.1"/>
    </source>
</evidence>
<proteinExistence type="predicted"/>
<dbReference type="Proteomes" id="UP000260841">
    <property type="component" value="Unassembled WGS sequence"/>
</dbReference>
<evidence type="ECO:0000313" key="4">
    <source>
        <dbReference type="EMBL" id="RGR59646.1"/>
    </source>
</evidence>
<evidence type="ECO:0000313" key="7">
    <source>
        <dbReference type="EMBL" id="RHB41641.1"/>
    </source>
</evidence>
<dbReference type="Proteomes" id="UP000283630">
    <property type="component" value="Unassembled WGS sequence"/>
</dbReference>
<protein>
    <recommendedName>
        <fullName evidence="14">Tetratricopeptide repeat protein</fullName>
    </recommendedName>
</protein>
<dbReference type="EMBL" id="QSFS01000018">
    <property type="protein sequence ID" value="RHA66585.1"/>
    <property type="molecule type" value="Genomic_DNA"/>
</dbReference>
<feature type="transmembrane region" description="Helical" evidence="1">
    <location>
        <begin position="7"/>
        <end position="30"/>
    </location>
</feature>
<dbReference type="Proteomes" id="UP000283652">
    <property type="component" value="Unassembled WGS sequence"/>
</dbReference>
<evidence type="ECO:0000313" key="8">
    <source>
        <dbReference type="Proteomes" id="UP000260841"/>
    </source>
</evidence>
<reference evidence="8 9" key="1">
    <citation type="submission" date="2018-08" db="EMBL/GenBank/DDBJ databases">
        <title>A genome reference for cultivated species of the human gut microbiota.</title>
        <authorList>
            <person name="Zou Y."/>
            <person name="Xue W."/>
            <person name="Luo G."/>
        </authorList>
    </citation>
    <scope>NUCLEOTIDE SEQUENCE [LARGE SCALE GENOMIC DNA]</scope>
    <source>
        <strain evidence="5 10">AF19-4AC</strain>
        <strain evidence="4 11">AF25-11</strain>
        <strain evidence="7 12">AM40-15AC</strain>
        <strain evidence="6 13">AM42-8</strain>
        <strain evidence="3 8">OM03-2</strain>
        <strain evidence="2 9">TF11-11</strain>
    </source>
</reference>
<evidence type="ECO:0000313" key="13">
    <source>
        <dbReference type="Proteomes" id="UP000285642"/>
    </source>
</evidence>
<dbReference type="Proteomes" id="UP000285642">
    <property type="component" value="Unassembled WGS sequence"/>
</dbReference>
<evidence type="ECO:0000313" key="11">
    <source>
        <dbReference type="Proteomes" id="UP000283652"/>
    </source>
</evidence>
<dbReference type="EMBL" id="QSQQ01000019">
    <property type="protein sequence ID" value="RGK45480.1"/>
    <property type="molecule type" value="Genomic_DNA"/>
</dbReference>
<evidence type="ECO:0000313" key="5">
    <source>
        <dbReference type="EMBL" id="RGT06503.1"/>
    </source>
</evidence>
<accession>A0A3E4M743</accession>
<evidence type="ECO:0000313" key="10">
    <source>
        <dbReference type="Proteomes" id="UP000283630"/>
    </source>
</evidence>
<organism evidence="2 9">
    <name type="scientific">Dorea formicigenerans</name>
    <dbReference type="NCBI Taxonomy" id="39486"/>
    <lineage>
        <taxon>Bacteria</taxon>
        <taxon>Bacillati</taxon>
        <taxon>Bacillota</taxon>
        <taxon>Clostridia</taxon>
        <taxon>Lachnospirales</taxon>
        <taxon>Lachnospiraceae</taxon>
        <taxon>Dorea</taxon>
    </lineage>
</organism>
<dbReference type="InterPro" id="IPR011990">
    <property type="entry name" value="TPR-like_helical_dom_sf"/>
</dbReference>
<name>A0A3E4M743_9FIRM</name>
<keyword evidence="1" id="KW-1133">Transmembrane helix</keyword>